<reference evidence="1" key="1">
    <citation type="journal article" date="2015" name="Nature">
        <title>Complex archaea that bridge the gap between prokaryotes and eukaryotes.</title>
        <authorList>
            <person name="Spang A."/>
            <person name="Saw J.H."/>
            <person name="Jorgensen S.L."/>
            <person name="Zaremba-Niedzwiedzka K."/>
            <person name="Martijn J."/>
            <person name="Lind A.E."/>
            <person name="van Eijk R."/>
            <person name="Schleper C."/>
            <person name="Guy L."/>
            <person name="Ettema T.J."/>
        </authorList>
    </citation>
    <scope>NUCLEOTIDE SEQUENCE</scope>
</reference>
<organism evidence="1">
    <name type="scientific">marine sediment metagenome</name>
    <dbReference type="NCBI Taxonomy" id="412755"/>
    <lineage>
        <taxon>unclassified sequences</taxon>
        <taxon>metagenomes</taxon>
        <taxon>ecological metagenomes</taxon>
    </lineage>
</organism>
<sequence>MINSIKCPTDNGGCGKDDNWRVALDRKTGRIVLDCGSCSYRHSFPLDISKLTQRFTGPIDENGQVIRP</sequence>
<dbReference type="AlphaFoldDB" id="A0A0F9NF00"/>
<evidence type="ECO:0000313" key="1">
    <source>
        <dbReference type="EMBL" id="KKN10562.1"/>
    </source>
</evidence>
<dbReference type="EMBL" id="LAZR01004234">
    <property type="protein sequence ID" value="KKN10562.1"/>
    <property type="molecule type" value="Genomic_DNA"/>
</dbReference>
<proteinExistence type="predicted"/>
<comment type="caution">
    <text evidence="1">The sequence shown here is derived from an EMBL/GenBank/DDBJ whole genome shotgun (WGS) entry which is preliminary data.</text>
</comment>
<accession>A0A0F9NF00</accession>
<protein>
    <submittedName>
        <fullName evidence="1">Uncharacterized protein</fullName>
    </submittedName>
</protein>
<gene>
    <name evidence="1" type="ORF">LCGC14_1035500</name>
</gene>
<name>A0A0F9NF00_9ZZZZ</name>